<sequence>MDLFDGLEPPQGGREQMAPGAVLLRGRASGCGAALLDVIAGIAAEAPFRRMVTPGGFTMSVAMTNCGAAGWVTDRRGYRYAAQDPQTGRPWPAMPDVFARLAQEAAAEAGYPGFRPDVCLINRYEPGAKMALHQDKDERDFASPIVSVSLGLPAVFRFGGARRADPVVKYPLRHGDVVVWGGESRLWFHGIDALKPGAHPLAGPVRFNLTFRKAL</sequence>
<feature type="binding site" evidence="14">
    <location>
        <position position="137"/>
    </location>
    <ligand>
        <name>substrate</name>
    </ligand>
</feature>
<evidence type="ECO:0000259" key="16">
    <source>
        <dbReference type="PROSITE" id="PS51471"/>
    </source>
</evidence>
<evidence type="ECO:0000256" key="14">
    <source>
        <dbReference type="PIRSR" id="PIRSR604574-1"/>
    </source>
</evidence>
<dbReference type="OrthoDB" id="9796932at2"/>
<reference evidence="17 18" key="1">
    <citation type="submission" date="2018-11" db="EMBL/GenBank/DDBJ databases">
        <authorList>
            <person name="Criscuolo A."/>
        </authorList>
    </citation>
    <scope>NUCLEOTIDE SEQUENCE [LARGE SCALE GENOMIC DNA]</scope>
    <source>
        <strain evidence="17">ACIP111625</strain>
    </source>
</reference>
<dbReference type="EMBL" id="UXAW01000033">
    <property type="protein sequence ID" value="VDC20419.1"/>
    <property type="molecule type" value="Genomic_DNA"/>
</dbReference>
<dbReference type="GO" id="GO:0035515">
    <property type="term" value="F:oxidative RNA demethylase activity"/>
    <property type="evidence" value="ECO:0007669"/>
    <property type="project" value="TreeGrafter"/>
</dbReference>
<feature type="binding site" evidence="15">
    <location>
        <position position="133"/>
    </location>
    <ligand>
        <name>Fe cation</name>
        <dbReference type="ChEBI" id="CHEBI:24875"/>
        <note>catalytic</note>
    </ligand>
</feature>
<dbReference type="EC" id="1.14.11.33" evidence="10"/>
<name>A0A3P5WY33_9RHOB</name>
<dbReference type="SUPFAM" id="SSF51197">
    <property type="entry name" value="Clavaminate synthase-like"/>
    <property type="match status" value="1"/>
</dbReference>
<evidence type="ECO:0000256" key="12">
    <source>
        <dbReference type="ARBA" id="ARBA00080712"/>
    </source>
</evidence>
<dbReference type="GO" id="GO:0008198">
    <property type="term" value="F:ferrous iron binding"/>
    <property type="evidence" value="ECO:0007669"/>
    <property type="project" value="TreeGrafter"/>
</dbReference>
<dbReference type="InterPro" id="IPR005123">
    <property type="entry name" value="Oxoglu/Fe-dep_dioxygenase_dom"/>
</dbReference>
<feature type="binding site" evidence="15">
    <location>
        <position position="135"/>
    </location>
    <ligand>
        <name>Fe cation</name>
        <dbReference type="ChEBI" id="CHEBI:24875"/>
        <note>catalytic</note>
    </ligand>
</feature>
<comment type="catalytic activity">
    <reaction evidence="8">
        <text>a methylated nucleobase within DNA + 2-oxoglutarate + O2 = a nucleobase within DNA + formaldehyde + succinate + CO2</text>
        <dbReference type="Rhea" id="RHEA:30299"/>
        <dbReference type="Rhea" id="RHEA-COMP:12192"/>
        <dbReference type="Rhea" id="RHEA-COMP:12193"/>
        <dbReference type="ChEBI" id="CHEBI:15379"/>
        <dbReference type="ChEBI" id="CHEBI:16526"/>
        <dbReference type="ChEBI" id="CHEBI:16810"/>
        <dbReference type="ChEBI" id="CHEBI:16842"/>
        <dbReference type="ChEBI" id="CHEBI:30031"/>
        <dbReference type="ChEBI" id="CHEBI:32875"/>
        <dbReference type="ChEBI" id="CHEBI:64428"/>
        <dbReference type="EC" id="1.14.11.33"/>
    </reaction>
</comment>
<evidence type="ECO:0000256" key="4">
    <source>
        <dbReference type="ARBA" id="ARBA00022964"/>
    </source>
</evidence>
<dbReference type="GO" id="GO:0006281">
    <property type="term" value="P:DNA repair"/>
    <property type="evidence" value="ECO:0007669"/>
    <property type="project" value="UniProtKB-KW"/>
</dbReference>
<evidence type="ECO:0000256" key="8">
    <source>
        <dbReference type="ARBA" id="ARBA00050106"/>
    </source>
</evidence>
<feature type="binding site" evidence="14">
    <location>
        <position position="71"/>
    </location>
    <ligand>
        <name>substrate</name>
    </ligand>
</feature>
<evidence type="ECO:0000313" key="18">
    <source>
        <dbReference type="Proteomes" id="UP000277498"/>
    </source>
</evidence>
<comment type="cofactor">
    <cofactor evidence="15">
        <name>Fe(2+)</name>
        <dbReference type="ChEBI" id="CHEBI:29033"/>
    </cofactor>
    <text evidence="15">Binds 1 Fe(2+) ion per subunit.</text>
</comment>
<dbReference type="RefSeq" id="WP_124084918.1">
    <property type="nucleotide sequence ID" value="NZ_UXAW01000033.1"/>
</dbReference>
<feature type="binding site" evidence="14">
    <location>
        <begin position="78"/>
        <end position="80"/>
    </location>
    <ligand>
        <name>substrate</name>
    </ligand>
</feature>
<dbReference type="InterPro" id="IPR037151">
    <property type="entry name" value="AlkB-like_sf"/>
</dbReference>
<dbReference type="PROSITE" id="PS51471">
    <property type="entry name" value="FE2OG_OXY"/>
    <property type="match status" value="1"/>
</dbReference>
<dbReference type="AlphaFoldDB" id="A0A3P5WY33"/>
<evidence type="ECO:0000256" key="6">
    <source>
        <dbReference type="ARBA" id="ARBA00023004"/>
    </source>
</evidence>
<keyword evidence="4 17" id="KW-0223">Dioxygenase</keyword>
<dbReference type="Proteomes" id="UP000277498">
    <property type="component" value="Unassembled WGS sequence"/>
</dbReference>
<evidence type="ECO:0000256" key="10">
    <source>
        <dbReference type="ARBA" id="ARBA00066725"/>
    </source>
</evidence>
<feature type="binding site" evidence="14">
    <location>
        <begin position="206"/>
        <end position="212"/>
    </location>
    <ligand>
        <name>2-oxoglutarate</name>
        <dbReference type="ChEBI" id="CHEBI:16810"/>
    </ligand>
</feature>
<organism evidence="17 18">
    <name type="scientific">Pseudogemmobacter humi</name>
    <dbReference type="NCBI Taxonomy" id="2483812"/>
    <lineage>
        <taxon>Bacteria</taxon>
        <taxon>Pseudomonadati</taxon>
        <taxon>Pseudomonadota</taxon>
        <taxon>Alphaproteobacteria</taxon>
        <taxon>Rhodobacterales</taxon>
        <taxon>Paracoccaceae</taxon>
        <taxon>Pseudogemmobacter</taxon>
    </lineage>
</organism>
<dbReference type="Gene3D" id="2.60.120.590">
    <property type="entry name" value="Alpha-ketoglutarate-dependent dioxygenase AlkB-like"/>
    <property type="match status" value="1"/>
</dbReference>
<comment type="function">
    <text evidence="9">Dioxygenase that repairs alkylated DNA and RNA containing 3-methylcytosine or 1-methyladenine by oxidative demethylation. Has highest activity towards 3-methylcytosine. Has lower activity towards alkylated DNA containing ethenoadenine, and no detectable activity towards 1-methylguanine or 3-methylthymine. Accepts double-stranded and single-stranded substrates. Requires molecular oxygen, alpha-ketoglutarate and iron. Provides extensive resistance to alkylating agents such as MMS and DMS (SN2 agents), but not to MMNG and MNU (SN1 agents).</text>
</comment>
<dbReference type="PANTHER" id="PTHR16557">
    <property type="entry name" value="ALKYLATED DNA REPAIR PROTEIN ALKB-RELATED"/>
    <property type="match status" value="1"/>
</dbReference>
<comment type="similarity">
    <text evidence="1">Belongs to the alkB family.</text>
</comment>
<keyword evidence="5 17" id="KW-0560">Oxidoreductase</keyword>
<evidence type="ECO:0000256" key="7">
    <source>
        <dbReference type="ARBA" id="ARBA00023204"/>
    </source>
</evidence>
<evidence type="ECO:0000256" key="3">
    <source>
        <dbReference type="ARBA" id="ARBA00022763"/>
    </source>
</evidence>
<gene>
    <name evidence="17" type="primary">alkB</name>
    <name evidence="17" type="ORF">XINFAN_00488</name>
</gene>
<feature type="binding site" evidence="14">
    <location>
        <begin position="122"/>
        <end position="124"/>
    </location>
    <ligand>
        <name>2-oxoglutarate</name>
        <dbReference type="ChEBI" id="CHEBI:16810"/>
    </ligand>
</feature>
<evidence type="ECO:0000256" key="5">
    <source>
        <dbReference type="ARBA" id="ARBA00023002"/>
    </source>
</evidence>
<evidence type="ECO:0000256" key="15">
    <source>
        <dbReference type="PIRSR" id="PIRSR604574-2"/>
    </source>
</evidence>
<dbReference type="GO" id="GO:0035513">
    <property type="term" value="P:oxidative RNA demethylation"/>
    <property type="evidence" value="ECO:0007669"/>
    <property type="project" value="TreeGrafter"/>
</dbReference>
<dbReference type="PANTHER" id="PTHR16557:SF2">
    <property type="entry name" value="NUCLEIC ACID DIOXYGENASE ALKBH1"/>
    <property type="match status" value="1"/>
</dbReference>
<dbReference type="FunFam" id="2.60.120.590:FF:000005">
    <property type="entry name" value="Alpha-ketoglutarate-dependent dioxygenase AlkB"/>
    <property type="match status" value="1"/>
</dbReference>
<dbReference type="InterPro" id="IPR004574">
    <property type="entry name" value="Alkb"/>
</dbReference>
<dbReference type="InterPro" id="IPR027450">
    <property type="entry name" value="AlkB-like"/>
</dbReference>
<evidence type="ECO:0000313" key="17">
    <source>
        <dbReference type="EMBL" id="VDC20419.1"/>
    </source>
</evidence>
<keyword evidence="2 15" id="KW-0479">Metal-binding</keyword>
<keyword evidence="18" id="KW-1185">Reference proteome</keyword>
<feature type="domain" description="Fe2OG dioxygenase" evidence="16">
    <location>
        <begin position="115"/>
        <end position="215"/>
    </location>
</feature>
<feature type="binding site" evidence="14">
    <location>
        <position position="163"/>
    </location>
    <ligand>
        <name>substrate</name>
    </ligand>
</feature>
<evidence type="ECO:0000256" key="11">
    <source>
        <dbReference type="ARBA" id="ARBA00072243"/>
    </source>
</evidence>
<keyword evidence="3" id="KW-0227">DNA damage</keyword>
<dbReference type="GO" id="GO:0005737">
    <property type="term" value="C:cytoplasm"/>
    <property type="evidence" value="ECO:0007669"/>
    <property type="project" value="TreeGrafter"/>
</dbReference>
<dbReference type="Pfam" id="PF13532">
    <property type="entry name" value="2OG-FeII_Oxy_2"/>
    <property type="match status" value="1"/>
</dbReference>
<evidence type="ECO:0000256" key="1">
    <source>
        <dbReference type="ARBA" id="ARBA00007879"/>
    </source>
</evidence>
<accession>A0A3P5WY33</accession>
<keyword evidence="7" id="KW-0234">DNA repair</keyword>
<feature type="binding site" evidence="15">
    <location>
        <position position="189"/>
    </location>
    <ligand>
        <name>Fe cation</name>
        <dbReference type="ChEBI" id="CHEBI:24875"/>
        <note>catalytic</note>
    </ligand>
</feature>
<dbReference type="GO" id="GO:0035516">
    <property type="term" value="F:broad specificity oxidative DNA demethylase activity"/>
    <property type="evidence" value="ECO:0007669"/>
    <property type="project" value="UniProtKB-EC"/>
</dbReference>
<dbReference type="NCBIfam" id="NF011930">
    <property type="entry name" value="PRK15401.1"/>
    <property type="match status" value="1"/>
</dbReference>
<proteinExistence type="inferred from homology"/>
<evidence type="ECO:0000256" key="2">
    <source>
        <dbReference type="ARBA" id="ARBA00022723"/>
    </source>
</evidence>
<keyword evidence="6 15" id="KW-0408">Iron</keyword>
<evidence type="ECO:0000256" key="9">
    <source>
        <dbReference type="ARBA" id="ARBA00055649"/>
    </source>
</evidence>
<evidence type="ECO:0000256" key="13">
    <source>
        <dbReference type="ARBA" id="ARBA00082512"/>
    </source>
</evidence>
<protein>
    <recommendedName>
        <fullName evidence="11">Alpha-ketoglutarate-dependent dioxygenase AlkB</fullName>
        <ecNumber evidence="10">1.14.11.33</ecNumber>
    </recommendedName>
    <alternativeName>
        <fullName evidence="12">Alkylated DNA repair protein AlkB</fullName>
    </alternativeName>
    <alternativeName>
        <fullName evidence="13">DNA oxidative demethylase AlkB</fullName>
    </alternativeName>
</protein>